<evidence type="ECO:0000313" key="3">
    <source>
        <dbReference type="EMBL" id="MFC4099743.1"/>
    </source>
</evidence>
<accession>A0ABV8K277</accession>
<evidence type="ECO:0000256" key="2">
    <source>
        <dbReference type="ARBA" id="ARBA00022691"/>
    </source>
</evidence>
<dbReference type="CDD" id="cd02440">
    <property type="entry name" value="AdoMet_MTases"/>
    <property type="match status" value="1"/>
</dbReference>
<gene>
    <name evidence="3" type="ORF">ACFOZ8_08745</name>
</gene>
<comment type="caution">
    <text evidence="3">The sequence shown here is derived from an EMBL/GenBank/DDBJ whole genome shotgun (WGS) entry which is preliminary data.</text>
</comment>
<dbReference type="PANTHER" id="PTHR32266:SF12">
    <property type="entry name" value="NICOTIANAMINE SYNTHASE 3"/>
    <property type="match status" value="1"/>
</dbReference>
<name>A0ABV8K277_9BACL</name>
<dbReference type="PANTHER" id="PTHR32266">
    <property type="entry name" value="NICOTIANAMINE SYNTHASE 3"/>
    <property type="match status" value="1"/>
</dbReference>
<dbReference type="Gene3D" id="3.40.50.150">
    <property type="entry name" value="Vaccinia Virus protein VP39"/>
    <property type="match status" value="1"/>
</dbReference>
<evidence type="ECO:0000313" key="4">
    <source>
        <dbReference type="Proteomes" id="UP001595715"/>
    </source>
</evidence>
<dbReference type="RefSeq" id="WP_377718425.1">
    <property type="nucleotide sequence ID" value="NZ_JBHSAM010000020.1"/>
</dbReference>
<dbReference type="InterPro" id="IPR004298">
    <property type="entry name" value="Nicotian_synth"/>
</dbReference>
<reference evidence="4" key="1">
    <citation type="journal article" date="2019" name="Int. J. Syst. Evol. Microbiol.">
        <title>The Global Catalogue of Microorganisms (GCM) 10K type strain sequencing project: providing services to taxonomists for standard genome sequencing and annotation.</title>
        <authorList>
            <consortium name="The Broad Institute Genomics Platform"/>
            <consortium name="The Broad Institute Genome Sequencing Center for Infectious Disease"/>
            <person name="Wu L."/>
            <person name="Ma J."/>
        </authorList>
    </citation>
    <scope>NUCLEOTIDE SEQUENCE [LARGE SCALE GENOMIC DNA]</scope>
    <source>
        <strain evidence="4">IBRC-M 10987</strain>
    </source>
</reference>
<dbReference type="Proteomes" id="UP001595715">
    <property type="component" value="Unassembled WGS sequence"/>
</dbReference>
<keyword evidence="2" id="KW-0949">S-adenosyl-L-methionine</keyword>
<evidence type="ECO:0000256" key="1">
    <source>
        <dbReference type="ARBA" id="ARBA00022679"/>
    </source>
</evidence>
<organism evidence="3 4">
    <name type="scientific">Paenibacillus xanthanilyticus</name>
    <dbReference type="NCBI Taxonomy" id="1783531"/>
    <lineage>
        <taxon>Bacteria</taxon>
        <taxon>Bacillati</taxon>
        <taxon>Bacillota</taxon>
        <taxon>Bacilli</taxon>
        <taxon>Bacillales</taxon>
        <taxon>Paenibacillaceae</taxon>
        <taxon>Paenibacillus</taxon>
    </lineage>
</organism>
<protein>
    <submittedName>
        <fullName evidence="3">Nicotianamine synthase family protein</fullName>
    </submittedName>
</protein>
<keyword evidence="4" id="KW-1185">Reference proteome</keyword>
<dbReference type="EMBL" id="JBHSAM010000020">
    <property type="protein sequence ID" value="MFC4099743.1"/>
    <property type="molecule type" value="Genomic_DNA"/>
</dbReference>
<sequence>MDRDLSVSEGCASEESRDQIMTNFITYIREVYELLERERDLTPSNLNVTALIEHLKQQLLLPFSPVEVREVLSSPHIQRIYPLLLAKLSECERHAELFYARELCQSDHQHGLDRMKQLPSWSIYEALVGQEVHFIRKFTRPERIRTPIVFVGSGPMPLSAVLLHLYTAVDVICLEKDEVAFETSRRLLQRLGLADNVKVVHENGETFDYSACRRVFIASLVTDKKEVLRRIKRTAPDPLVAVRTAEGMRQLMYESVDEAQLEQAGWRLLGRSSPKEGLVVNSTLFMEQRD</sequence>
<keyword evidence="1" id="KW-0808">Transferase</keyword>
<dbReference type="SUPFAM" id="SSF53335">
    <property type="entry name" value="S-adenosyl-L-methionine-dependent methyltransferases"/>
    <property type="match status" value="1"/>
</dbReference>
<proteinExistence type="predicted"/>
<dbReference type="InterPro" id="IPR029063">
    <property type="entry name" value="SAM-dependent_MTases_sf"/>
</dbReference>
<dbReference type="PROSITE" id="PS51142">
    <property type="entry name" value="NAS"/>
    <property type="match status" value="1"/>
</dbReference>
<dbReference type="Pfam" id="PF03059">
    <property type="entry name" value="NAS"/>
    <property type="match status" value="1"/>
</dbReference>